<dbReference type="EMBL" id="RHHS01000015">
    <property type="protein sequence ID" value="RNB58976.1"/>
    <property type="molecule type" value="Genomic_DNA"/>
</dbReference>
<keyword evidence="6" id="KW-1185">Reference proteome</keyword>
<evidence type="ECO:0000259" key="4">
    <source>
        <dbReference type="Pfam" id="PF22624"/>
    </source>
</evidence>
<name>A0A3M8B689_9BACL</name>
<dbReference type="InterPro" id="IPR037143">
    <property type="entry name" value="4-PPantetheinyl_Trfase_dom_sf"/>
</dbReference>
<dbReference type="OrthoDB" id="9808281at2"/>
<comment type="caution">
    <text evidence="5">The sequence shown here is derived from an EMBL/GenBank/DDBJ whole genome shotgun (WGS) entry which is preliminary data.</text>
</comment>
<evidence type="ECO:0000259" key="3">
    <source>
        <dbReference type="Pfam" id="PF01648"/>
    </source>
</evidence>
<proteinExistence type="inferred from homology"/>
<dbReference type="GO" id="GO:0005829">
    <property type="term" value="C:cytosol"/>
    <property type="evidence" value="ECO:0007669"/>
    <property type="project" value="TreeGrafter"/>
</dbReference>
<dbReference type="InterPro" id="IPR008278">
    <property type="entry name" value="4-PPantetheinyl_Trfase_dom"/>
</dbReference>
<dbReference type="PANTHER" id="PTHR12215:SF10">
    <property type="entry name" value="L-AMINOADIPATE-SEMIALDEHYDE DEHYDROGENASE-PHOSPHOPANTETHEINYL TRANSFERASE"/>
    <property type="match status" value="1"/>
</dbReference>
<dbReference type="GO" id="GO:0008897">
    <property type="term" value="F:holo-[acyl-carrier-protein] synthase activity"/>
    <property type="evidence" value="ECO:0007669"/>
    <property type="project" value="InterPro"/>
</dbReference>
<keyword evidence="2 5" id="KW-0808">Transferase</keyword>
<dbReference type="Pfam" id="PF22624">
    <property type="entry name" value="AASDHPPT_N"/>
    <property type="match status" value="1"/>
</dbReference>
<dbReference type="Proteomes" id="UP000268829">
    <property type="component" value="Unassembled WGS sequence"/>
</dbReference>
<protein>
    <submittedName>
        <fullName evidence="5">4'-phosphopantetheinyl transferase superfamily protein</fullName>
    </submittedName>
</protein>
<evidence type="ECO:0000256" key="1">
    <source>
        <dbReference type="ARBA" id="ARBA00010990"/>
    </source>
</evidence>
<evidence type="ECO:0000256" key="2">
    <source>
        <dbReference type="ARBA" id="ARBA00022679"/>
    </source>
</evidence>
<dbReference type="InterPro" id="IPR050559">
    <property type="entry name" value="P-Pant_transferase_sf"/>
</dbReference>
<dbReference type="GO" id="GO:0000287">
    <property type="term" value="F:magnesium ion binding"/>
    <property type="evidence" value="ECO:0007669"/>
    <property type="project" value="InterPro"/>
</dbReference>
<dbReference type="AlphaFoldDB" id="A0A3M8B689"/>
<feature type="domain" description="4'-phosphopantetheinyl transferase N-terminal" evidence="4">
    <location>
        <begin position="53"/>
        <end position="134"/>
    </location>
</feature>
<dbReference type="SUPFAM" id="SSF56214">
    <property type="entry name" value="4'-phosphopantetheinyl transferase"/>
    <property type="match status" value="2"/>
</dbReference>
<evidence type="ECO:0000313" key="5">
    <source>
        <dbReference type="EMBL" id="RNB58976.1"/>
    </source>
</evidence>
<gene>
    <name evidence="5" type="ORF">EDM57_05730</name>
</gene>
<dbReference type="GO" id="GO:0019878">
    <property type="term" value="P:lysine biosynthetic process via aminoadipic acid"/>
    <property type="evidence" value="ECO:0007669"/>
    <property type="project" value="TreeGrafter"/>
</dbReference>
<accession>A0A3M8B689</accession>
<reference evidence="5 6" key="1">
    <citation type="submission" date="2018-10" db="EMBL/GenBank/DDBJ databases">
        <title>Phylogenomics of Brevibacillus.</title>
        <authorList>
            <person name="Dunlap C."/>
        </authorList>
    </citation>
    <scope>NUCLEOTIDE SEQUENCE [LARGE SCALE GENOMIC DNA]</scope>
    <source>
        <strain evidence="5 6">DSM 100115</strain>
    </source>
</reference>
<feature type="domain" description="4'-phosphopantetheinyl transferase" evidence="3">
    <location>
        <begin position="138"/>
        <end position="239"/>
    </location>
</feature>
<dbReference type="InterPro" id="IPR055066">
    <property type="entry name" value="AASDHPPT_N"/>
</dbReference>
<sequence>MDCAGCAVSRCPRMDKIACASLRKACRLREWRFNMVHIYAVSITDFPEETVPRLLSIVTAEKKQRLLAFYHRDDLVRGLLADLLIRKIAAERFAVPAKSILFGTNAYGKPSLLDPCSRLHFNLSHAGSWVVCITAEHPVGIDIEKKQAIDLQIASQFFAKEECAFIEEEADSKRRLERFFHVWTAKESYIKAIGKGLFLPLDSFSTVKEGSVEGWREYEQGDWFFKTYALDDDYALTACAQTESFGEKVDVVPLDSLIAYFHSN</sequence>
<dbReference type="PANTHER" id="PTHR12215">
    <property type="entry name" value="PHOSPHOPANTETHEINE TRANSFERASE"/>
    <property type="match status" value="1"/>
</dbReference>
<dbReference type="Pfam" id="PF01648">
    <property type="entry name" value="ACPS"/>
    <property type="match status" value="1"/>
</dbReference>
<organism evidence="5 6">
    <name type="scientific">Brevibacillus gelatini</name>
    <dbReference type="NCBI Taxonomy" id="1655277"/>
    <lineage>
        <taxon>Bacteria</taxon>
        <taxon>Bacillati</taxon>
        <taxon>Bacillota</taxon>
        <taxon>Bacilli</taxon>
        <taxon>Bacillales</taxon>
        <taxon>Paenibacillaceae</taxon>
        <taxon>Brevibacillus</taxon>
    </lineage>
</organism>
<evidence type="ECO:0000313" key="6">
    <source>
        <dbReference type="Proteomes" id="UP000268829"/>
    </source>
</evidence>
<comment type="similarity">
    <text evidence="1">Belongs to the P-Pant transferase superfamily. Gsp/Sfp/HetI/AcpT family.</text>
</comment>
<dbReference type="Gene3D" id="3.90.470.20">
    <property type="entry name" value="4'-phosphopantetheinyl transferase domain"/>
    <property type="match status" value="2"/>
</dbReference>